<evidence type="ECO:0000256" key="2">
    <source>
        <dbReference type="SAM" id="SignalP"/>
    </source>
</evidence>
<dbReference type="RefSeq" id="WP_208009666.1">
    <property type="nucleotide sequence ID" value="NZ_CP071796.1"/>
</dbReference>
<evidence type="ECO:0000313" key="3">
    <source>
        <dbReference type="EMBL" id="QTD45875.1"/>
    </source>
</evidence>
<keyword evidence="1" id="KW-0472">Membrane</keyword>
<keyword evidence="2" id="KW-0732">Signal</keyword>
<evidence type="ECO:0000313" key="4">
    <source>
        <dbReference type="Proteomes" id="UP000663903"/>
    </source>
</evidence>
<gene>
    <name evidence="3" type="ORF">J1M35_02855</name>
</gene>
<accession>A0A975CGB0</accession>
<reference evidence="3" key="1">
    <citation type="submission" date="2021-03" db="EMBL/GenBank/DDBJ databases">
        <title>Ottowia sp. 27C isolated from the cloaca of a Giant Asian pond turtle (Heosemys grandis).</title>
        <authorList>
            <person name="Spergser J."/>
            <person name="Busse H.-J."/>
        </authorList>
    </citation>
    <scope>NUCLEOTIDE SEQUENCE</scope>
    <source>
        <strain evidence="3">27C</strain>
    </source>
</reference>
<feature type="chain" id="PRO_5038054037" evidence="2">
    <location>
        <begin position="33"/>
        <end position="157"/>
    </location>
</feature>
<proteinExistence type="predicted"/>
<organism evidence="3 4">
    <name type="scientific">Ottowia testudinis</name>
    <dbReference type="NCBI Taxonomy" id="2816950"/>
    <lineage>
        <taxon>Bacteria</taxon>
        <taxon>Pseudomonadati</taxon>
        <taxon>Pseudomonadota</taxon>
        <taxon>Betaproteobacteria</taxon>
        <taxon>Burkholderiales</taxon>
        <taxon>Comamonadaceae</taxon>
        <taxon>Ottowia</taxon>
    </lineage>
</organism>
<dbReference type="EMBL" id="CP071796">
    <property type="protein sequence ID" value="QTD45875.1"/>
    <property type="molecule type" value="Genomic_DNA"/>
</dbReference>
<sequence>MTASSFDLNALRRATAAVLCASAMLAAHHAQAQSEVSVGLSMLPVASVVGAASVAGAAASSVVAVPAALLVSGAVLTVKAVEVSARGTVFVLERASDGAAVSVELGASAAGSVALGVGASVVATVIASGVILSAAGEVLCFIPNAIGRALLHNERIF</sequence>
<feature type="signal peptide" evidence="2">
    <location>
        <begin position="1"/>
        <end position="32"/>
    </location>
</feature>
<keyword evidence="1" id="KW-0812">Transmembrane</keyword>
<feature type="transmembrane region" description="Helical" evidence="1">
    <location>
        <begin position="48"/>
        <end position="76"/>
    </location>
</feature>
<keyword evidence="1" id="KW-1133">Transmembrane helix</keyword>
<dbReference type="Proteomes" id="UP000663903">
    <property type="component" value="Chromosome"/>
</dbReference>
<dbReference type="KEGG" id="otd:J1M35_02855"/>
<keyword evidence="4" id="KW-1185">Reference proteome</keyword>
<protein>
    <submittedName>
        <fullName evidence="3">Uncharacterized protein</fullName>
    </submittedName>
</protein>
<evidence type="ECO:0000256" key="1">
    <source>
        <dbReference type="SAM" id="Phobius"/>
    </source>
</evidence>
<dbReference type="AlphaFoldDB" id="A0A975CGB0"/>
<name>A0A975CGB0_9BURK</name>